<dbReference type="SMART" id="SM00448">
    <property type="entry name" value="REC"/>
    <property type="match status" value="1"/>
</dbReference>
<dbReference type="EMBL" id="BMOB01000004">
    <property type="protein sequence ID" value="GGI84020.1"/>
    <property type="molecule type" value="Genomic_DNA"/>
</dbReference>
<dbReference type="SUPFAM" id="SSF52172">
    <property type="entry name" value="CheY-like"/>
    <property type="match status" value="1"/>
</dbReference>
<proteinExistence type="predicted"/>
<dbReference type="Pfam" id="PF00072">
    <property type="entry name" value="Response_reg"/>
    <property type="match status" value="1"/>
</dbReference>
<keyword evidence="1" id="KW-0597">Phosphoprotein</keyword>
<dbReference type="AlphaFoldDB" id="A0A917JSI2"/>
<evidence type="ECO:0000259" key="2">
    <source>
        <dbReference type="PROSITE" id="PS50110"/>
    </source>
</evidence>
<dbReference type="InterPro" id="IPR001789">
    <property type="entry name" value="Sig_transdc_resp-reg_receiver"/>
</dbReference>
<comment type="caution">
    <text evidence="3">The sequence shown here is derived from an EMBL/GenBank/DDBJ whole genome shotgun (WGS) entry which is preliminary data.</text>
</comment>
<gene>
    <name evidence="3" type="ORF">GCM10007966_10850</name>
</gene>
<dbReference type="RefSeq" id="WP_131776508.1">
    <property type="nucleotide sequence ID" value="NZ_BMOB01000004.1"/>
</dbReference>
<name>A0A917JSI2_9GAMM</name>
<dbReference type="PROSITE" id="PS50110">
    <property type="entry name" value="RESPONSE_REGULATORY"/>
    <property type="match status" value="1"/>
</dbReference>
<dbReference type="Gene3D" id="3.40.50.2300">
    <property type="match status" value="1"/>
</dbReference>
<evidence type="ECO:0000313" key="4">
    <source>
        <dbReference type="Proteomes" id="UP000630149"/>
    </source>
</evidence>
<evidence type="ECO:0000313" key="3">
    <source>
        <dbReference type="EMBL" id="GGI84020.1"/>
    </source>
</evidence>
<dbReference type="InterPro" id="IPR052893">
    <property type="entry name" value="TCS_response_regulator"/>
</dbReference>
<dbReference type="PANTHER" id="PTHR44520">
    <property type="entry name" value="RESPONSE REGULATOR RCP1-RELATED"/>
    <property type="match status" value="1"/>
</dbReference>
<dbReference type="GO" id="GO:0000160">
    <property type="term" value="P:phosphorelay signal transduction system"/>
    <property type="evidence" value="ECO:0007669"/>
    <property type="project" value="InterPro"/>
</dbReference>
<feature type="modified residue" description="4-aspartylphosphate" evidence="1">
    <location>
        <position position="66"/>
    </location>
</feature>
<sequence>MATEAFNVDIFYVEDDDVDIQAVRRKFHQINNHLKIDAATDGKTALDKLHGRGGREKIIPKVILLDLNMPKMNGIEFLKALRQDFRDAKVFVLTGAFNTEEKLALRPLKVSGCIIKPLEHADALNILWCVNSDPQSATLLF</sequence>
<dbReference type="PANTHER" id="PTHR44520:SF2">
    <property type="entry name" value="RESPONSE REGULATOR RCP1"/>
    <property type="match status" value="1"/>
</dbReference>
<reference evidence="3" key="1">
    <citation type="journal article" date="2014" name="Int. J. Syst. Evol. Microbiol.">
        <title>Complete genome sequence of Corynebacterium casei LMG S-19264T (=DSM 44701T), isolated from a smear-ripened cheese.</title>
        <authorList>
            <consortium name="US DOE Joint Genome Institute (JGI-PGF)"/>
            <person name="Walter F."/>
            <person name="Albersmeier A."/>
            <person name="Kalinowski J."/>
            <person name="Ruckert C."/>
        </authorList>
    </citation>
    <scope>NUCLEOTIDE SEQUENCE</scope>
    <source>
        <strain evidence="3">JCM 13919</strain>
    </source>
</reference>
<reference evidence="3" key="2">
    <citation type="submission" date="2020-09" db="EMBL/GenBank/DDBJ databases">
        <authorList>
            <person name="Sun Q."/>
            <person name="Ohkuma M."/>
        </authorList>
    </citation>
    <scope>NUCLEOTIDE SEQUENCE</scope>
    <source>
        <strain evidence="3">JCM 13919</strain>
    </source>
</reference>
<keyword evidence="4" id="KW-1185">Reference proteome</keyword>
<protein>
    <submittedName>
        <fullName evidence="3">Response regulator</fullName>
    </submittedName>
</protein>
<accession>A0A917JSI2</accession>
<evidence type="ECO:0000256" key="1">
    <source>
        <dbReference type="PROSITE-ProRule" id="PRU00169"/>
    </source>
</evidence>
<organism evidence="3 4">
    <name type="scientific">Legionella impletisoli</name>
    <dbReference type="NCBI Taxonomy" id="343510"/>
    <lineage>
        <taxon>Bacteria</taxon>
        <taxon>Pseudomonadati</taxon>
        <taxon>Pseudomonadota</taxon>
        <taxon>Gammaproteobacteria</taxon>
        <taxon>Legionellales</taxon>
        <taxon>Legionellaceae</taxon>
        <taxon>Legionella</taxon>
    </lineage>
</organism>
<dbReference type="Proteomes" id="UP000630149">
    <property type="component" value="Unassembled WGS sequence"/>
</dbReference>
<dbReference type="InterPro" id="IPR011006">
    <property type="entry name" value="CheY-like_superfamily"/>
</dbReference>
<dbReference type="OrthoDB" id="5700660at2"/>
<feature type="domain" description="Response regulatory" evidence="2">
    <location>
        <begin position="9"/>
        <end position="131"/>
    </location>
</feature>